<dbReference type="InterPro" id="IPR018490">
    <property type="entry name" value="cNMP-bd_dom_sf"/>
</dbReference>
<protein>
    <submittedName>
        <fullName evidence="2">Cyclic nucleotide-binding domain-containing protein</fullName>
    </submittedName>
</protein>
<name>A0A1C3W7X7_9BRAD</name>
<dbReference type="Gene3D" id="2.60.120.10">
    <property type="entry name" value="Jelly Rolls"/>
    <property type="match status" value="1"/>
</dbReference>
<gene>
    <name evidence="2" type="ORF">GA0061099_1005375</name>
</gene>
<organism evidence="2 3">
    <name type="scientific">Bradyrhizobium yuanmingense</name>
    <dbReference type="NCBI Taxonomy" id="108015"/>
    <lineage>
        <taxon>Bacteria</taxon>
        <taxon>Pseudomonadati</taxon>
        <taxon>Pseudomonadota</taxon>
        <taxon>Alphaproteobacteria</taxon>
        <taxon>Hyphomicrobiales</taxon>
        <taxon>Nitrobacteraceae</taxon>
        <taxon>Bradyrhizobium</taxon>
    </lineage>
</organism>
<dbReference type="Proteomes" id="UP000183174">
    <property type="component" value="Unassembled WGS sequence"/>
</dbReference>
<sequence length="96" mass="10714">MWAGRPRPPRELRSGVRLASHGPGMEFGEMAILEHSRSADVFADTPVTCLELPLDSFADYRRLHPETSLKIMRNLAAILARRLVLANAKVDLLSAY</sequence>
<dbReference type="Pfam" id="PF00027">
    <property type="entry name" value="cNMP_binding"/>
    <property type="match status" value="1"/>
</dbReference>
<evidence type="ECO:0000313" key="2">
    <source>
        <dbReference type="EMBL" id="SCB35824.1"/>
    </source>
</evidence>
<dbReference type="AlphaFoldDB" id="A0A1C3W7X7"/>
<evidence type="ECO:0000313" key="3">
    <source>
        <dbReference type="Proteomes" id="UP000183174"/>
    </source>
</evidence>
<reference evidence="2 3" key="1">
    <citation type="submission" date="2016-08" db="EMBL/GenBank/DDBJ databases">
        <authorList>
            <person name="Seilhamer J.J."/>
        </authorList>
    </citation>
    <scope>NUCLEOTIDE SEQUENCE [LARGE SCALE GENOMIC DNA]</scope>
    <source>
        <strain evidence="2 3">CCBAU 10071</strain>
    </source>
</reference>
<dbReference type="RefSeq" id="WP_225143385.1">
    <property type="nucleotide sequence ID" value="NZ_FMAE01000005.1"/>
</dbReference>
<proteinExistence type="predicted"/>
<feature type="domain" description="Cyclic nucleotide-binding" evidence="1">
    <location>
        <begin position="18"/>
        <end position="57"/>
    </location>
</feature>
<accession>A0A1C3W7X7</accession>
<evidence type="ECO:0000259" key="1">
    <source>
        <dbReference type="PROSITE" id="PS50042"/>
    </source>
</evidence>
<dbReference type="EMBL" id="FMAE01000005">
    <property type="protein sequence ID" value="SCB35824.1"/>
    <property type="molecule type" value="Genomic_DNA"/>
</dbReference>
<dbReference type="SUPFAM" id="SSF51206">
    <property type="entry name" value="cAMP-binding domain-like"/>
    <property type="match status" value="1"/>
</dbReference>
<dbReference type="InterPro" id="IPR000595">
    <property type="entry name" value="cNMP-bd_dom"/>
</dbReference>
<dbReference type="PROSITE" id="PS50042">
    <property type="entry name" value="CNMP_BINDING_3"/>
    <property type="match status" value="1"/>
</dbReference>
<dbReference type="InterPro" id="IPR014710">
    <property type="entry name" value="RmlC-like_jellyroll"/>
</dbReference>